<feature type="non-terminal residue" evidence="3">
    <location>
        <position position="1"/>
    </location>
</feature>
<keyword evidence="1" id="KW-1133">Transmembrane helix</keyword>
<dbReference type="InterPro" id="IPR012495">
    <property type="entry name" value="TadE-like_dom"/>
</dbReference>
<gene>
    <name evidence="3" type="ORF">METZ01_LOCUS197072</name>
</gene>
<feature type="domain" description="TadE-like" evidence="2">
    <location>
        <begin position="83"/>
        <end position="125"/>
    </location>
</feature>
<accession>A0A382E0N8</accession>
<dbReference type="EMBL" id="UINC01042073">
    <property type="protein sequence ID" value="SVB44218.1"/>
    <property type="molecule type" value="Genomic_DNA"/>
</dbReference>
<evidence type="ECO:0000313" key="3">
    <source>
        <dbReference type="EMBL" id="SVB44218.1"/>
    </source>
</evidence>
<organism evidence="3">
    <name type="scientific">marine metagenome</name>
    <dbReference type="NCBI Taxonomy" id="408172"/>
    <lineage>
        <taxon>unclassified sequences</taxon>
        <taxon>metagenomes</taxon>
        <taxon>ecological metagenomes</taxon>
    </lineage>
</organism>
<dbReference type="AlphaFoldDB" id="A0A382E0N8"/>
<name>A0A382E0N8_9ZZZZ</name>
<sequence>VDKLDFYWPTGSEVGAELDGTIDHDDVIHGHASKGIKMPNRCHDKHSLNGSFWSNSYFCRLMMKMQSLVRRSRITTVGPLRSGVTAVETALIMPLFLLLCFGIIEVSILHLAASNIEGQVAVAARQIRTGNIQNSGDPPAEFNRLLCGEVTFIDCADLIVDVRNFPSFGEVVFGEYFDDEGNPTDNEFNPGGAGDTVLVRVAYRWKILTPFLATYLGDGGGDTKLLHAAAVFRSEPYDGQD</sequence>
<proteinExistence type="predicted"/>
<dbReference type="Pfam" id="PF07811">
    <property type="entry name" value="TadE"/>
    <property type="match status" value="1"/>
</dbReference>
<feature type="transmembrane region" description="Helical" evidence="1">
    <location>
        <begin position="90"/>
        <end position="113"/>
    </location>
</feature>
<reference evidence="3" key="1">
    <citation type="submission" date="2018-05" db="EMBL/GenBank/DDBJ databases">
        <authorList>
            <person name="Lanie J.A."/>
            <person name="Ng W.-L."/>
            <person name="Kazmierczak K.M."/>
            <person name="Andrzejewski T.M."/>
            <person name="Davidsen T.M."/>
            <person name="Wayne K.J."/>
            <person name="Tettelin H."/>
            <person name="Glass J.I."/>
            <person name="Rusch D."/>
            <person name="Podicherti R."/>
            <person name="Tsui H.-C.T."/>
            <person name="Winkler M.E."/>
        </authorList>
    </citation>
    <scope>NUCLEOTIDE SEQUENCE</scope>
</reference>
<keyword evidence="1" id="KW-0812">Transmembrane</keyword>
<protein>
    <recommendedName>
        <fullName evidence="2">TadE-like domain-containing protein</fullName>
    </recommendedName>
</protein>
<evidence type="ECO:0000259" key="2">
    <source>
        <dbReference type="Pfam" id="PF07811"/>
    </source>
</evidence>
<evidence type="ECO:0000256" key="1">
    <source>
        <dbReference type="SAM" id="Phobius"/>
    </source>
</evidence>
<keyword evidence="1" id="KW-0472">Membrane</keyword>